<accession>A0A6N3SLU5</accession>
<proteinExistence type="predicted"/>
<keyword evidence="4" id="KW-0378">Hydrolase</keyword>
<feature type="signal peptide" evidence="1">
    <location>
        <begin position="1"/>
        <end position="20"/>
    </location>
</feature>
<comment type="caution">
    <text evidence="3">The sequence shown here is derived from an EMBL/GenBank/DDBJ whole genome shotgun (WGS) entry which is preliminary data.</text>
</comment>
<evidence type="ECO:0000313" key="5">
    <source>
        <dbReference type="Proteomes" id="UP000032671"/>
    </source>
</evidence>
<dbReference type="EMBL" id="BJVU01000002">
    <property type="protein sequence ID" value="GEL58022.1"/>
    <property type="molecule type" value="Genomic_DNA"/>
</dbReference>
<dbReference type="Pfam" id="PF12146">
    <property type="entry name" value="Hydrolase_4"/>
    <property type="match status" value="1"/>
</dbReference>
<dbReference type="InterPro" id="IPR051044">
    <property type="entry name" value="MAG_DAG_Lipase"/>
</dbReference>
<evidence type="ECO:0000256" key="1">
    <source>
        <dbReference type="SAM" id="SignalP"/>
    </source>
</evidence>
<dbReference type="Proteomes" id="UP000032671">
    <property type="component" value="Unassembled WGS sequence"/>
</dbReference>
<dbReference type="Gene3D" id="3.40.50.1820">
    <property type="entry name" value="alpha/beta hydrolase"/>
    <property type="match status" value="1"/>
</dbReference>
<feature type="domain" description="Serine aminopeptidase S33" evidence="2">
    <location>
        <begin position="64"/>
        <end position="299"/>
    </location>
</feature>
<organism evidence="3 5">
    <name type="scientific">Acetobacter cibinongensis</name>
    <dbReference type="NCBI Taxonomy" id="146475"/>
    <lineage>
        <taxon>Bacteria</taxon>
        <taxon>Pseudomonadati</taxon>
        <taxon>Pseudomonadota</taxon>
        <taxon>Alphaproteobacteria</taxon>
        <taxon>Acetobacterales</taxon>
        <taxon>Acetobacteraceae</taxon>
        <taxon>Acetobacter</taxon>
    </lineage>
</organism>
<evidence type="ECO:0000313" key="3">
    <source>
        <dbReference type="EMBL" id="GAN60318.1"/>
    </source>
</evidence>
<dbReference type="SUPFAM" id="SSF53474">
    <property type="entry name" value="alpha/beta-Hydrolases"/>
    <property type="match status" value="1"/>
</dbReference>
<sequence>MRVKQTVVALAGLLALAACSTTLPPAPHPPKRWQNAARLTPPQRSFKLSDGVMLPARIWPAPNTPHAIVLALHGFNDSRDAWEVSAPFFAEHGMTVVAPDQCGFGQAPDRSDWAGTRRMVADIKELIAQLQRENPDMPLYTVGESMGGALLMVMMAQPDAPQTAGTILLAPAVWDVGVEASIPLQLMKSLAPYALVPQQSVPVHVVATDNMAALIRLYYDPLTLHATRWKALAGLVELMKEAAASTPSVRGPVLCVYGDKDQLVPASAIAKVWQTMRQMHLTVRQDLITGGHHLLLRDRQGALVMQDIVSWISAPQTWLPSGGDSAAGVWFSQQEGRLGAGKSGVLPLLPAGLENLVKR</sequence>
<keyword evidence="6" id="KW-1185">Reference proteome</keyword>
<dbReference type="RefSeq" id="WP_052944784.1">
    <property type="nucleotide sequence ID" value="NZ_BAMV01000011.1"/>
</dbReference>
<dbReference type="PROSITE" id="PS51257">
    <property type="entry name" value="PROKAR_LIPOPROTEIN"/>
    <property type="match status" value="1"/>
</dbReference>
<gene>
    <name evidence="3" type="ORF">Abci_011_048</name>
    <name evidence="4" type="ORF">ACI01nite_06240</name>
</gene>
<dbReference type="PRINTS" id="PR00111">
    <property type="entry name" value="ABHYDROLASE"/>
</dbReference>
<dbReference type="InterPro" id="IPR000073">
    <property type="entry name" value="AB_hydrolase_1"/>
</dbReference>
<dbReference type="InterPro" id="IPR022742">
    <property type="entry name" value="Hydrolase_4"/>
</dbReference>
<evidence type="ECO:0000313" key="6">
    <source>
        <dbReference type="Proteomes" id="UP000321891"/>
    </source>
</evidence>
<feature type="chain" id="PRO_5030005756" evidence="1">
    <location>
        <begin position="21"/>
        <end position="359"/>
    </location>
</feature>
<dbReference type="Proteomes" id="UP000321891">
    <property type="component" value="Unassembled WGS sequence"/>
</dbReference>
<dbReference type="EMBL" id="BAMV01000011">
    <property type="protein sequence ID" value="GAN60318.1"/>
    <property type="molecule type" value="Genomic_DNA"/>
</dbReference>
<name>A0A0D6N427_9PROT</name>
<dbReference type="PANTHER" id="PTHR11614">
    <property type="entry name" value="PHOSPHOLIPASE-RELATED"/>
    <property type="match status" value="1"/>
</dbReference>
<protein>
    <submittedName>
        <fullName evidence="4">Alpha/beta hydrolase</fullName>
    </submittedName>
    <submittedName>
        <fullName evidence="3">Lysophospholipase</fullName>
    </submittedName>
</protein>
<accession>A0A0D6N427</accession>
<reference evidence="4 6" key="2">
    <citation type="submission" date="2019-07" db="EMBL/GenBank/DDBJ databases">
        <title>Whole genome shotgun sequence of Acetobacter cibinongensis NBRC 16605.</title>
        <authorList>
            <person name="Hosoyama A."/>
            <person name="Uohara A."/>
            <person name="Ohji S."/>
            <person name="Ichikawa N."/>
        </authorList>
    </citation>
    <scope>NUCLEOTIDE SEQUENCE [LARGE SCALE GENOMIC DNA]</scope>
    <source>
        <strain evidence="4 6">NBRC 16605</strain>
    </source>
</reference>
<dbReference type="AlphaFoldDB" id="A0A0D6N427"/>
<evidence type="ECO:0000313" key="4">
    <source>
        <dbReference type="EMBL" id="GEL58022.1"/>
    </source>
</evidence>
<reference evidence="3 5" key="1">
    <citation type="submission" date="2012-11" db="EMBL/GenBank/DDBJ databases">
        <title>Whole genome sequence of Acetobacter cibinongensis 4H-1.</title>
        <authorList>
            <person name="Azuma Y."/>
            <person name="Higashiura N."/>
            <person name="Hirakawa H."/>
            <person name="Matsushita K."/>
        </authorList>
    </citation>
    <scope>NUCLEOTIDE SEQUENCE [LARGE SCALE GENOMIC DNA]</scope>
    <source>
        <strain evidence="3 5">4H-1</strain>
    </source>
</reference>
<keyword evidence="1" id="KW-0732">Signal</keyword>
<dbReference type="STRING" id="1231339.Abci_011_048"/>
<dbReference type="GO" id="GO:0016787">
    <property type="term" value="F:hydrolase activity"/>
    <property type="evidence" value="ECO:0007669"/>
    <property type="project" value="UniProtKB-KW"/>
</dbReference>
<evidence type="ECO:0000259" key="2">
    <source>
        <dbReference type="Pfam" id="PF12146"/>
    </source>
</evidence>
<dbReference type="InterPro" id="IPR029058">
    <property type="entry name" value="AB_hydrolase_fold"/>
</dbReference>